<dbReference type="GO" id="GO:0008094">
    <property type="term" value="F:ATP-dependent activity, acting on DNA"/>
    <property type="evidence" value="ECO:0007669"/>
    <property type="project" value="TreeGrafter"/>
</dbReference>
<keyword evidence="2" id="KW-0378">Hydrolase</keyword>
<dbReference type="GO" id="GO:0016787">
    <property type="term" value="F:hydrolase activity"/>
    <property type="evidence" value="ECO:0007669"/>
    <property type="project" value="UniProtKB-KW"/>
</dbReference>
<dbReference type="GO" id="GO:0004386">
    <property type="term" value="F:helicase activity"/>
    <property type="evidence" value="ECO:0007669"/>
    <property type="project" value="UniProtKB-KW"/>
</dbReference>
<dbReference type="SMART" id="SM00490">
    <property type="entry name" value="HELICc"/>
    <property type="match status" value="1"/>
</dbReference>
<name>A0A8G0LQZ3_9HYPO</name>
<accession>A0A8G0LQZ3</accession>
<keyword evidence="1" id="KW-0547">Nucleotide-binding</keyword>
<dbReference type="GO" id="GO:0005634">
    <property type="term" value="C:nucleus"/>
    <property type="evidence" value="ECO:0007669"/>
    <property type="project" value="TreeGrafter"/>
</dbReference>
<evidence type="ECO:0000256" key="2">
    <source>
        <dbReference type="ARBA" id="ARBA00022801"/>
    </source>
</evidence>
<dbReference type="PROSITE" id="PS51194">
    <property type="entry name" value="HELICASE_CTER"/>
    <property type="match status" value="1"/>
</dbReference>
<dbReference type="GO" id="GO:0006281">
    <property type="term" value="P:DNA repair"/>
    <property type="evidence" value="ECO:0007669"/>
    <property type="project" value="TreeGrafter"/>
</dbReference>
<dbReference type="PANTHER" id="PTHR45626:SF17">
    <property type="entry name" value="HELICASE-LIKE TRANSCRIPTION FACTOR"/>
    <property type="match status" value="1"/>
</dbReference>
<evidence type="ECO:0000256" key="5">
    <source>
        <dbReference type="SAM" id="MobiDB-lite"/>
    </source>
</evidence>
<feature type="domain" description="Helicase C-terminal" evidence="6">
    <location>
        <begin position="72"/>
        <end position="247"/>
    </location>
</feature>
<keyword evidence="4" id="KW-0067">ATP-binding</keyword>
<evidence type="ECO:0000259" key="6">
    <source>
        <dbReference type="PROSITE" id="PS51194"/>
    </source>
</evidence>
<evidence type="ECO:0000256" key="4">
    <source>
        <dbReference type="ARBA" id="ARBA00022840"/>
    </source>
</evidence>
<proteinExistence type="predicted"/>
<organism evidence="7 8">
    <name type="scientific">Trichoderma simmonsii</name>
    <dbReference type="NCBI Taxonomy" id="1491479"/>
    <lineage>
        <taxon>Eukaryota</taxon>
        <taxon>Fungi</taxon>
        <taxon>Dikarya</taxon>
        <taxon>Ascomycota</taxon>
        <taxon>Pezizomycotina</taxon>
        <taxon>Sordariomycetes</taxon>
        <taxon>Hypocreomycetidae</taxon>
        <taxon>Hypocreales</taxon>
        <taxon>Hypocreaceae</taxon>
        <taxon>Trichoderma</taxon>
    </lineage>
</organism>
<keyword evidence="8" id="KW-1185">Reference proteome</keyword>
<feature type="region of interest" description="Disordered" evidence="5">
    <location>
        <begin position="228"/>
        <end position="250"/>
    </location>
</feature>
<dbReference type="InterPro" id="IPR049730">
    <property type="entry name" value="SNF2/RAD54-like_C"/>
</dbReference>
<dbReference type="InterPro" id="IPR027417">
    <property type="entry name" value="P-loop_NTPase"/>
</dbReference>
<dbReference type="Gene3D" id="3.40.50.300">
    <property type="entry name" value="P-loop containing nucleotide triphosphate hydrolases"/>
    <property type="match status" value="1"/>
</dbReference>
<evidence type="ECO:0000313" key="7">
    <source>
        <dbReference type="EMBL" id="QYT04705.1"/>
    </source>
</evidence>
<protein>
    <recommendedName>
        <fullName evidence="6">Helicase C-terminal domain-containing protein</fullName>
    </recommendedName>
</protein>
<feature type="compositionally biased region" description="Basic and acidic residues" evidence="5">
    <location>
        <begin position="228"/>
        <end position="240"/>
    </location>
</feature>
<dbReference type="AlphaFoldDB" id="A0A8G0LQZ3"/>
<dbReference type="SUPFAM" id="SSF52540">
    <property type="entry name" value="P-loop containing nucleoside triphosphate hydrolases"/>
    <property type="match status" value="1"/>
</dbReference>
<evidence type="ECO:0000256" key="1">
    <source>
        <dbReference type="ARBA" id="ARBA00022741"/>
    </source>
</evidence>
<sequence length="250" mass="28112">MDGCGEELLDAEPVTTMQMMAAEAEQNKDYVEIGRDSIKTTVQSRMERSLFFTASSMVPEAVPPPSSKVTAAIAVAMTWLKEAPQDKIIIFTQFIPTLKVLGYHLDTLGVKFVYYSGSMLRPKQEHAMNAFQDDPKTMVLLSTLKSGGQSHNLTVANRVIIVDLWWNKTAEKQAVGRVARMGQKKETYSVRIVTKHGMDGRVIEVQKGKERTVARMLQDDGHVRTEVDDKRLKQIFEPKPVEQANSKKQK</sequence>
<dbReference type="GO" id="GO:0005524">
    <property type="term" value="F:ATP binding"/>
    <property type="evidence" value="ECO:0007669"/>
    <property type="project" value="UniProtKB-KW"/>
</dbReference>
<dbReference type="Proteomes" id="UP000826661">
    <property type="component" value="Chromosome VI"/>
</dbReference>
<dbReference type="CDD" id="cd18793">
    <property type="entry name" value="SF2_C_SNF"/>
    <property type="match status" value="1"/>
</dbReference>
<keyword evidence="3" id="KW-0347">Helicase</keyword>
<dbReference type="InterPro" id="IPR001650">
    <property type="entry name" value="Helicase_C-like"/>
</dbReference>
<evidence type="ECO:0000256" key="3">
    <source>
        <dbReference type="ARBA" id="ARBA00022806"/>
    </source>
</evidence>
<dbReference type="InterPro" id="IPR050628">
    <property type="entry name" value="SNF2_RAD54_helicase_TF"/>
</dbReference>
<dbReference type="EMBL" id="CP075869">
    <property type="protein sequence ID" value="QYT04705.1"/>
    <property type="molecule type" value="Genomic_DNA"/>
</dbReference>
<dbReference type="PANTHER" id="PTHR45626">
    <property type="entry name" value="TRANSCRIPTION TERMINATION FACTOR 2-RELATED"/>
    <property type="match status" value="1"/>
</dbReference>
<reference evidence="7 8" key="1">
    <citation type="journal article" date="2021" name="BMC Genomics">
        <title>Telomere-to-telomere genome assembly of asparaginase-producing Trichoderma simmonsii.</title>
        <authorList>
            <person name="Chung D."/>
            <person name="Kwon Y.M."/>
            <person name="Yang Y."/>
        </authorList>
    </citation>
    <scope>NUCLEOTIDE SEQUENCE [LARGE SCALE GENOMIC DNA]</scope>
    <source>
        <strain evidence="7 8">GH-Sj1</strain>
    </source>
</reference>
<evidence type="ECO:0000313" key="8">
    <source>
        <dbReference type="Proteomes" id="UP000826661"/>
    </source>
</evidence>
<dbReference type="Pfam" id="PF00271">
    <property type="entry name" value="Helicase_C"/>
    <property type="match status" value="1"/>
</dbReference>
<gene>
    <name evidence="7" type="ORF">H0G86_011609</name>
</gene>